<evidence type="ECO:0000313" key="2">
    <source>
        <dbReference type="Proteomes" id="UP000572635"/>
    </source>
</evidence>
<sequence>MAVDRPSDPERLPCGRLLDEVVEHALAGRPTGHERGCPHCRAVAERYRPLARAGSELAAERPEPPPGLVGSVMRAVRSQARPDRPIAVAAPGPGRTVVRESAARALLVAACDAVPGAAVGRCRLIDGPDGLEVALSARLTGPVPAPESAEGLRAAVRTAARGTFGAEPARIDIVFTDIG</sequence>
<reference evidence="1 2" key="1">
    <citation type="submission" date="2020-08" db="EMBL/GenBank/DDBJ databases">
        <title>Sequencing the genomes of 1000 actinobacteria strains.</title>
        <authorList>
            <person name="Klenk H.-P."/>
        </authorList>
    </citation>
    <scope>NUCLEOTIDE SEQUENCE [LARGE SCALE GENOMIC DNA]</scope>
    <source>
        <strain evidence="1 2">DSM 44551</strain>
    </source>
</reference>
<gene>
    <name evidence="1" type="ORF">HDA36_004803</name>
</gene>
<name>A0A7W8QQP2_9ACTN</name>
<protein>
    <recommendedName>
        <fullName evidence="3">Asp23/Gls24 family envelope stress response protein</fullName>
    </recommendedName>
</protein>
<dbReference type="Proteomes" id="UP000572635">
    <property type="component" value="Unassembled WGS sequence"/>
</dbReference>
<keyword evidence="2" id="KW-1185">Reference proteome</keyword>
<comment type="caution">
    <text evidence="1">The sequence shown here is derived from an EMBL/GenBank/DDBJ whole genome shotgun (WGS) entry which is preliminary data.</text>
</comment>
<accession>A0A7W8QQP2</accession>
<proteinExistence type="predicted"/>
<organism evidence="1 2">
    <name type="scientific">Nocardiopsis composta</name>
    <dbReference type="NCBI Taxonomy" id="157465"/>
    <lineage>
        <taxon>Bacteria</taxon>
        <taxon>Bacillati</taxon>
        <taxon>Actinomycetota</taxon>
        <taxon>Actinomycetes</taxon>
        <taxon>Streptosporangiales</taxon>
        <taxon>Nocardiopsidaceae</taxon>
        <taxon>Nocardiopsis</taxon>
    </lineage>
</organism>
<dbReference type="RefSeq" id="WP_184395578.1">
    <property type="nucleotide sequence ID" value="NZ_BAAAJD010000102.1"/>
</dbReference>
<evidence type="ECO:0008006" key="3">
    <source>
        <dbReference type="Google" id="ProtNLM"/>
    </source>
</evidence>
<evidence type="ECO:0000313" key="1">
    <source>
        <dbReference type="EMBL" id="MBB5434719.1"/>
    </source>
</evidence>
<dbReference type="AlphaFoldDB" id="A0A7W8QQP2"/>
<dbReference type="EMBL" id="JACHDB010000001">
    <property type="protein sequence ID" value="MBB5434719.1"/>
    <property type="molecule type" value="Genomic_DNA"/>
</dbReference>